<reference evidence="13" key="1">
    <citation type="journal article" date="2020" name="Plant J.">
        <title>Transposons played a major role in the diversification between the closely related almond and peach genomes: results from the almond genome sequence.</title>
        <authorList>
            <person name="Alioto T."/>
            <person name="Alexiou K.G."/>
            <person name="Bardil A."/>
            <person name="Barteri F."/>
            <person name="Castanera R."/>
            <person name="Cruz F."/>
            <person name="Dhingra A."/>
            <person name="Duval H."/>
            <person name="Fernandez I Marti A."/>
            <person name="Frias L."/>
            <person name="Galan B."/>
            <person name="Garcia J.L."/>
            <person name="Howad W."/>
            <person name="Gomez-Garrido J."/>
            <person name="Gut M."/>
            <person name="Julca I."/>
            <person name="Morata J."/>
            <person name="Puigdomenech P."/>
            <person name="Ribeca P."/>
            <person name="Rubio Cabetas M.J."/>
            <person name="Vlasova A."/>
            <person name="Wirthensohn M."/>
            <person name="Garcia-Mas J."/>
            <person name="Gabaldon T."/>
            <person name="Casacuberta J.M."/>
            <person name="Arus P."/>
        </authorList>
    </citation>
    <scope>NUCLEOTIDE SEQUENCE [LARGE SCALE GENOMIC DNA]</scope>
    <source>
        <strain evidence="13">cv. Texas</strain>
    </source>
</reference>
<evidence type="ECO:0000256" key="4">
    <source>
        <dbReference type="ARBA" id="ARBA00022485"/>
    </source>
</evidence>
<dbReference type="GO" id="GO:0005634">
    <property type="term" value="C:nucleus"/>
    <property type="evidence" value="ECO:0007669"/>
    <property type="project" value="UniProtKB-SubCell"/>
</dbReference>
<feature type="region of interest" description="Disordered" evidence="10">
    <location>
        <begin position="1413"/>
        <end position="1434"/>
    </location>
</feature>
<dbReference type="InParanoid" id="A0A5E4GFZ4"/>
<dbReference type="InterPro" id="IPR023170">
    <property type="entry name" value="HhH_base_excis_C"/>
</dbReference>
<dbReference type="OMA" id="ETERTWK"/>
<dbReference type="FunFam" id="1.10.1670.10:FF:000004">
    <property type="entry name" value="DNA glycosylase/AP lyase ROS1"/>
    <property type="match status" value="1"/>
</dbReference>
<feature type="compositionally biased region" description="Basic and acidic residues" evidence="10">
    <location>
        <begin position="371"/>
        <end position="381"/>
    </location>
</feature>
<evidence type="ECO:0000256" key="3">
    <source>
        <dbReference type="ARBA" id="ARBA00005646"/>
    </source>
</evidence>
<sequence>MKFGGRFSFPQDEDLRFANAWVPVTPEKAISVKPHPILANPYANNPQGANWQQQQQEPTGISSDRVQMGATYNGITQTVSPIEQQHANGGRYGYSYDVSQAEKTEMVDLITGSYSPGSFTELLCSGSSSWNNDPMTHLLHDQAAYVASENRNLSTSADIAANTALIPKFQPHLSNLGNSSGSFLLANQNFSNGSYLSSIVMGRSLAMDFPSQVDNSQRYSNSVHWLYSNQNPCSSSNPLNNGASSSQICQYGFPVPFLPSYDLINSLPRTEADAAISAASQLQFTTNQAKTLEIDELSTILKSFTSESASKEKGKQVKLVLSIGDEAVQKHSDGLLENIVESSSAAISTLYMETKDYGREGDIGIDIETIDSGREGDRGIDLNKTPQQKTPKRKKHRAKVVREGKPKRTPQHATPNINTVSNESRPAKRKYVRKNVQKESPCQLSHVPRETIDPNAGKVAKSCTRVLRFGSQKSMDENPCKAVGQQEEMKQGNKRTFDLNIDCKGIHMGTGTDQVFRTNAAERIGIQNELMVENQIPGTMRNPTPSMTHILNNYPLQPEKQPSAAALATTKDVRMENLTVIRRQVENGNLDLCQRRCRDGYTPMQQQRDDQRIGHDVICAKTNGENLQSTGESIKLGSCQSVVKLLSIPSEARGSKRGYSGTIEHTHLSTNHPPSSLSCQEIFQLDRYQRNSCTCGKKFPESHKKQKSDNGYLSIYDMSSKVSPVEECLGKVEKKGENSVSSIGFASKLNSTLLSYSIESSRKIEGQNKGLNEFTSERYTHSMASGHSFLNQQNSSKSHSCQEFAQVHSLSAHSSIETCNQLASSPSRKSFQQGNRQAFRTRHDNTTGKRQTVLTGKKEETVSQSVSSGTEQVLQEWDALYDNQKTSPQAIWFPIRTRYTISIDDITSQFNGLNLNGSCSKSIEHEKNVLVPYNAPGKVVPHDGTLKKRKPRLKVELDRETNKMWNLLMGKEGSVGIEETDEEKKYWEEERKVFRGRVDSVIARMHLVQGDRGFSKWKGSVVDSVIGVFLTQNVSDHLSSSAFMSLAEKFPLKSSNCQAQDKVGMNLLVKAPQVRMTSPQDGTRWHEEVSSQPIYNRIFVALHEPAENQRGSETSGMEMNLVEAHSQYLEEEFAASQDSFQSSVTQAAIGIRSYSVPNSEAEYSIIECQPNKIHMPISTNQEMEKATTFQEFYQVNGSSVLTDGSNNGYIEYGKLKTRSDRIDDLNGTSSFTNLLNLHNRKMQVPFASSSNNQLYMYPDFGEPDPCGFGTFSQESISSWPPTASTFNIENGEKCGSFRNEELSGSVVNASVQHNILWVSQNNYQPSSSNGCNHPSYYSHQCEGNQTFQLQNKSVRETPKYTELLGKKSGMHHARNVSELNKKSVNVVDRISVVNKKIHMGNQSAKSNLKEQLHSHGHPHIGTSTKISKGRKGKAVRKEQNGVDWDMLRKQVEGNGRKKERNEDTMDSLDYEAVRNADVIEISDAIRKRGMNKMLSDRIQGFLNRLVRDHGSIDLEWLRDVPPDKAKDYLLSIQGLGLKSVECVRLLTLHHVAFPVDTNVGRIAVRLGWVPIQPLPESLQLHLVELYPVLESMQKYLWPRLCKLDQLTLYELHYQLITFGKVFCTKSKPNCNACPMRGECRHFASAFASARLALPGPEEKSIVSSSSSIAAETNPTVGVTPMSRLPPENKSLQKVGTEINKCEPIIEEPATPEQEFTELSQSDIEDFPYEDPDEIPTIKLSVKELNSTIKYDLQGNGELRECYTSKALVCLNPDAAYIPGPELKFATRLRTEHQVYVLPDSHPLLERMDKRELDDPTPYLLAIWAPGQTSNSVPQPESRCGSQDKNKLCNEETCFSCNTKREENSQTVRGTILIPCRTAMRGSFPLNGTYFQVNEVFADHDSSYNPIDVPRQWIWNLPRRTAYFGASVMSIFRGLSTVGIQYCFWKGYVCVRGFDRKTRGPRHINPTLHMTASELTKTKKEEKR</sequence>
<keyword evidence="6" id="KW-0408">Iron</keyword>
<comment type="subcellular location">
    <subcellularLocation>
        <location evidence="2">Nucleus</location>
    </subcellularLocation>
</comment>
<dbReference type="Gene3D" id="1.10.1670.10">
    <property type="entry name" value="Helix-hairpin-Helix base-excision DNA repair enzymes (C-terminal)"/>
    <property type="match status" value="1"/>
</dbReference>
<dbReference type="GO" id="GO:0051539">
    <property type="term" value="F:4 iron, 4 sulfur cluster binding"/>
    <property type="evidence" value="ECO:0007669"/>
    <property type="project" value="UniProtKB-KW"/>
</dbReference>
<proteinExistence type="inferred from homology"/>
<evidence type="ECO:0000256" key="7">
    <source>
        <dbReference type="ARBA" id="ARBA00023014"/>
    </source>
</evidence>
<dbReference type="CDD" id="cd00056">
    <property type="entry name" value="ENDO3c"/>
    <property type="match status" value="1"/>
</dbReference>
<dbReference type="Pfam" id="PF15629">
    <property type="entry name" value="Perm-CXXC"/>
    <property type="match status" value="1"/>
</dbReference>
<evidence type="ECO:0000256" key="8">
    <source>
        <dbReference type="ARBA" id="ARBA00023125"/>
    </source>
</evidence>
<dbReference type="SMART" id="SM00525">
    <property type="entry name" value="FES"/>
    <property type="match status" value="1"/>
</dbReference>
<dbReference type="GO" id="GO:0019104">
    <property type="term" value="F:DNA N-glycosylase activity"/>
    <property type="evidence" value="ECO:0007669"/>
    <property type="project" value="InterPro"/>
</dbReference>
<comment type="similarity">
    <text evidence="3">Belongs to the DNA glycosylase family. DEMETER subfamily.</text>
</comment>
<dbReference type="InterPro" id="IPR003651">
    <property type="entry name" value="Endonuclease3_FeS-loop_motif"/>
</dbReference>
<evidence type="ECO:0000313" key="13">
    <source>
        <dbReference type="Proteomes" id="UP000327085"/>
    </source>
</evidence>
<dbReference type="InterPro" id="IPR028924">
    <property type="entry name" value="Perm-CXXC"/>
</dbReference>
<evidence type="ECO:0000259" key="11">
    <source>
        <dbReference type="SMART" id="SM00478"/>
    </source>
</evidence>
<keyword evidence="7" id="KW-0411">Iron-sulfur</keyword>
<evidence type="ECO:0000256" key="5">
    <source>
        <dbReference type="ARBA" id="ARBA00022723"/>
    </source>
</evidence>
<feature type="compositionally biased region" description="Basic residues" evidence="10">
    <location>
        <begin position="390"/>
        <end position="399"/>
    </location>
</feature>
<evidence type="ECO:0000256" key="1">
    <source>
        <dbReference type="ARBA" id="ARBA00001966"/>
    </source>
</evidence>
<evidence type="ECO:0000256" key="10">
    <source>
        <dbReference type="SAM" id="MobiDB-lite"/>
    </source>
</evidence>
<dbReference type="FunCoup" id="A0A5E4GFZ4">
    <property type="interactions" value="1254"/>
</dbReference>
<keyword evidence="9" id="KW-0539">Nucleus</keyword>
<comment type="cofactor">
    <cofactor evidence="1">
        <name>[4Fe-4S] cluster</name>
        <dbReference type="ChEBI" id="CHEBI:49883"/>
    </cofactor>
</comment>
<dbReference type="GO" id="GO:0003677">
    <property type="term" value="F:DNA binding"/>
    <property type="evidence" value="ECO:0007669"/>
    <property type="project" value="UniProtKB-KW"/>
</dbReference>
<name>A0A5E4GFZ4_PRUDU</name>
<dbReference type="Pfam" id="PF15628">
    <property type="entry name" value="RRM_DME"/>
    <property type="match status" value="1"/>
</dbReference>
<dbReference type="InterPro" id="IPR011257">
    <property type="entry name" value="DNA_glycosylase"/>
</dbReference>
<dbReference type="PANTHER" id="PTHR46213">
    <property type="entry name" value="TRANSCRIPTIONAL ACTIVATOR DEMETER"/>
    <property type="match status" value="1"/>
</dbReference>
<protein>
    <submittedName>
        <fullName evidence="12">PREDICTED: ROS1</fullName>
    </submittedName>
</protein>
<feature type="compositionally biased region" description="Polar residues" evidence="10">
    <location>
        <begin position="823"/>
        <end position="838"/>
    </location>
</feature>
<keyword evidence="5" id="KW-0479">Metal-binding</keyword>
<feature type="region of interest" description="Disordered" evidence="10">
    <location>
        <begin position="370"/>
        <end position="429"/>
    </location>
</feature>
<evidence type="ECO:0000256" key="9">
    <source>
        <dbReference type="ARBA" id="ARBA00023242"/>
    </source>
</evidence>
<evidence type="ECO:0000313" key="12">
    <source>
        <dbReference type="EMBL" id="VVA38789.1"/>
    </source>
</evidence>
<dbReference type="Gramene" id="VVA38789">
    <property type="protein sequence ID" value="VVA38789"/>
    <property type="gene ID" value="Prudul26B015752"/>
</dbReference>
<dbReference type="SUPFAM" id="SSF48150">
    <property type="entry name" value="DNA-glycosylase"/>
    <property type="match status" value="1"/>
</dbReference>
<dbReference type="InterPro" id="IPR003265">
    <property type="entry name" value="HhH-GPD_domain"/>
</dbReference>
<dbReference type="PANTHER" id="PTHR46213:SF24">
    <property type="entry name" value="HHH-GPD DOMAIN-CONTAINING PROTEIN"/>
    <property type="match status" value="1"/>
</dbReference>
<feature type="region of interest" description="Disordered" evidence="10">
    <location>
        <begin position="653"/>
        <end position="672"/>
    </location>
</feature>
<dbReference type="GO" id="GO:0003906">
    <property type="term" value="F:DNA-(apurinic or apyrimidinic site) endonuclease activity"/>
    <property type="evidence" value="ECO:0007669"/>
    <property type="project" value="UniProtKB-ARBA"/>
</dbReference>
<dbReference type="GO" id="GO:0035514">
    <property type="term" value="F:DNA demethylase activity"/>
    <property type="evidence" value="ECO:0007669"/>
    <property type="project" value="InterPro"/>
</dbReference>
<dbReference type="GO" id="GO:0006284">
    <property type="term" value="P:base-excision repair"/>
    <property type="evidence" value="ECO:0007669"/>
    <property type="project" value="InterPro"/>
</dbReference>
<keyword evidence="8" id="KW-0238">DNA-binding</keyword>
<feature type="compositionally biased region" description="Polar residues" evidence="10">
    <location>
        <begin position="411"/>
        <end position="424"/>
    </location>
</feature>
<accession>A0A5E4GFZ4</accession>
<dbReference type="GO" id="GO:0046872">
    <property type="term" value="F:metal ion binding"/>
    <property type="evidence" value="ECO:0007669"/>
    <property type="project" value="UniProtKB-KW"/>
</dbReference>
<feature type="domain" description="HhH-GPD" evidence="11">
    <location>
        <begin position="1459"/>
        <end position="1621"/>
    </location>
</feature>
<dbReference type="InterPro" id="IPR028925">
    <property type="entry name" value="RRM_DME"/>
</dbReference>
<evidence type="ECO:0000256" key="6">
    <source>
        <dbReference type="ARBA" id="ARBA00023004"/>
    </source>
</evidence>
<dbReference type="EMBL" id="CABIKO010000690">
    <property type="protein sequence ID" value="VVA38789.1"/>
    <property type="molecule type" value="Genomic_DNA"/>
</dbReference>
<dbReference type="GO" id="GO:0141166">
    <property type="term" value="P:chromosomal 5-methylcytosine DNA demethylation pathway"/>
    <property type="evidence" value="ECO:0007669"/>
    <property type="project" value="InterPro"/>
</dbReference>
<evidence type="ECO:0000256" key="2">
    <source>
        <dbReference type="ARBA" id="ARBA00004123"/>
    </source>
</evidence>
<feature type="region of interest" description="Disordered" evidence="10">
    <location>
        <begin position="823"/>
        <end position="867"/>
    </location>
</feature>
<dbReference type="SMART" id="SM00478">
    <property type="entry name" value="ENDO3c"/>
    <property type="match status" value="1"/>
</dbReference>
<organism evidence="12 13">
    <name type="scientific">Prunus dulcis</name>
    <name type="common">Almond</name>
    <name type="synonym">Amygdalus dulcis</name>
    <dbReference type="NCBI Taxonomy" id="3755"/>
    <lineage>
        <taxon>Eukaryota</taxon>
        <taxon>Viridiplantae</taxon>
        <taxon>Streptophyta</taxon>
        <taxon>Embryophyta</taxon>
        <taxon>Tracheophyta</taxon>
        <taxon>Spermatophyta</taxon>
        <taxon>Magnoliopsida</taxon>
        <taxon>eudicotyledons</taxon>
        <taxon>Gunneridae</taxon>
        <taxon>Pentapetalae</taxon>
        <taxon>rosids</taxon>
        <taxon>fabids</taxon>
        <taxon>Rosales</taxon>
        <taxon>Rosaceae</taxon>
        <taxon>Amygdaloideae</taxon>
        <taxon>Amygdaleae</taxon>
        <taxon>Prunus</taxon>
    </lineage>
</organism>
<keyword evidence="4" id="KW-0004">4Fe-4S</keyword>
<gene>
    <name evidence="12" type="ORF">ALMOND_2B015752</name>
</gene>
<dbReference type="InterPro" id="IPR044811">
    <property type="entry name" value="DME/ROS1"/>
</dbReference>
<dbReference type="Proteomes" id="UP000327085">
    <property type="component" value="Chromosome 2"/>
</dbReference>